<dbReference type="SMART" id="SM00355">
    <property type="entry name" value="ZnF_C2H2"/>
    <property type="match status" value="2"/>
</dbReference>
<dbReference type="Proteomes" id="UP000887540">
    <property type="component" value="Unplaced"/>
</dbReference>
<feature type="compositionally biased region" description="Basic and acidic residues" evidence="10">
    <location>
        <begin position="126"/>
        <end position="139"/>
    </location>
</feature>
<dbReference type="InterPro" id="IPR042972">
    <property type="entry name" value="INSM1/2"/>
</dbReference>
<evidence type="ECO:0000256" key="2">
    <source>
        <dbReference type="ARBA" id="ARBA00022723"/>
    </source>
</evidence>
<dbReference type="GO" id="GO:0017053">
    <property type="term" value="C:transcription repressor complex"/>
    <property type="evidence" value="ECO:0007669"/>
    <property type="project" value="TreeGrafter"/>
</dbReference>
<keyword evidence="12" id="KW-1185">Reference proteome</keyword>
<dbReference type="GO" id="GO:0010564">
    <property type="term" value="P:regulation of cell cycle process"/>
    <property type="evidence" value="ECO:0007669"/>
    <property type="project" value="TreeGrafter"/>
</dbReference>
<dbReference type="InterPro" id="IPR036236">
    <property type="entry name" value="Znf_C2H2_sf"/>
</dbReference>
<feature type="compositionally biased region" description="Polar residues" evidence="10">
    <location>
        <begin position="150"/>
        <end position="164"/>
    </location>
</feature>
<sequence>MFAGGDFIIQRLLSHPVPSPIPSCSSNSSATSSTFEENMNTPQALNLPDLSIFASILGKQAQEPPKILQDYSMALQFLQLQMLCQQPNFLQNFMANYQQLEKLKAVNEKLSPTKIDSPKPAPKISQLKEESPKPGDKPPKTSPVSRKRSSMNLNVNPNSNSISEDQPHLVKRSKISKRFLADDNETNSPVSGMFIKEASDVSADDLLKAAELDDTASYVHISVESRQAIAKIPNVIGETRCSLCKVKYEDVFRLAMHKCPRIIHEEYRCPDCDKTFSCPANLASHRRWHKPKDGSGESNYAFTM</sequence>
<evidence type="ECO:0000256" key="9">
    <source>
        <dbReference type="PROSITE-ProRule" id="PRU00042"/>
    </source>
</evidence>
<organism evidence="12 13">
    <name type="scientific">Acrobeloides nanus</name>
    <dbReference type="NCBI Taxonomy" id="290746"/>
    <lineage>
        <taxon>Eukaryota</taxon>
        <taxon>Metazoa</taxon>
        <taxon>Ecdysozoa</taxon>
        <taxon>Nematoda</taxon>
        <taxon>Chromadorea</taxon>
        <taxon>Rhabditida</taxon>
        <taxon>Tylenchina</taxon>
        <taxon>Cephalobomorpha</taxon>
        <taxon>Cephaloboidea</taxon>
        <taxon>Cephalobidae</taxon>
        <taxon>Acrobeloides</taxon>
    </lineage>
</organism>
<comment type="subcellular location">
    <subcellularLocation>
        <location evidence="1">Nucleus</location>
    </subcellularLocation>
</comment>
<dbReference type="PROSITE" id="PS50157">
    <property type="entry name" value="ZINC_FINGER_C2H2_2"/>
    <property type="match status" value="1"/>
</dbReference>
<dbReference type="SUPFAM" id="SSF57667">
    <property type="entry name" value="beta-beta-alpha zinc fingers"/>
    <property type="match status" value="1"/>
</dbReference>
<proteinExistence type="predicted"/>
<dbReference type="WBParaSite" id="ACRNAN_scaffold4010.g19750.t1">
    <property type="protein sequence ID" value="ACRNAN_scaffold4010.g19750.t1"/>
    <property type="gene ID" value="ACRNAN_scaffold4010.g19750"/>
</dbReference>
<dbReference type="GO" id="GO:0008270">
    <property type="term" value="F:zinc ion binding"/>
    <property type="evidence" value="ECO:0007669"/>
    <property type="project" value="UniProtKB-KW"/>
</dbReference>
<keyword evidence="2" id="KW-0479">Metal-binding</keyword>
<evidence type="ECO:0000256" key="10">
    <source>
        <dbReference type="SAM" id="MobiDB-lite"/>
    </source>
</evidence>
<evidence type="ECO:0000256" key="7">
    <source>
        <dbReference type="ARBA" id="ARBA00023163"/>
    </source>
</evidence>
<evidence type="ECO:0000256" key="6">
    <source>
        <dbReference type="ARBA" id="ARBA00023015"/>
    </source>
</evidence>
<evidence type="ECO:0000256" key="4">
    <source>
        <dbReference type="ARBA" id="ARBA00022771"/>
    </source>
</evidence>
<keyword evidence="4 9" id="KW-0863">Zinc-finger</keyword>
<dbReference type="PROSITE" id="PS00028">
    <property type="entry name" value="ZINC_FINGER_C2H2_1"/>
    <property type="match status" value="1"/>
</dbReference>
<keyword evidence="8" id="KW-0539">Nucleus</keyword>
<evidence type="ECO:0000256" key="5">
    <source>
        <dbReference type="ARBA" id="ARBA00022833"/>
    </source>
</evidence>
<name>A0A914DUV2_9BILA</name>
<accession>A0A914DUV2</accession>
<dbReference type="InterPro" id="IPR013087">
    <property type="entry name" value="Znf_C2H2_type"/>
</dbReference>
<evidence type="ECO:0000259" key="11">
    <source>
        <dbReference type="PROSITE" id="PS50157"/>
    </source>
</evidence>
<dbReference type="FunFam" id="3.30.160.60:FF:001896">
    <property type="entry name" value="insulinoma-associated protein 1b"/>
    <property type="match status" value="1"/>
</dbReference>
<dbReference type="GO" id="GO:0005634">
    <property type="term" value="C:nucleus"/>
    <property type="evidence" value="ECO:0007669"/>
    <property type="project" value="UniProtKB-SubCell"/>
</dbReference>
<feature type="region of interest" description="Disordered" evidence="10">
    <location>
        <begin position="112"/>
        <end position="167"/>
    </location>
</feature>
<evidence type="ECO:0000313" key="12">
    <source>
        <dbReference type="Proteomes" id="UP000887540"/>
    </source>
</evidence>
<dbReference type="GO" id="GO:0001227">
    <property type="term" value="F:DNA-binding transcription repressor activity, RNA polymerase II-specific"/>
    <property type="evidence" value="ECO:0007669"/>
    <property type="project" value="TreeGrafter"/>
</dbReference>
<dbReference type="AlphaFoldDB" id="A0A914DUV2"/>
<dbReference type="GO" id="GO:0000978">
    <property type="term" value="F:RNA polymerase II cis-regulatory region sequence-specific DNA binding"/>
    <property type="evidence" value="ECO:0007669"/>
    <property type="project" value="TreeGrafter"/>
</dbReference>
<feature type="domain" description="C2H2-type" evidence="11">
    <location>
        <begin position="267"/>
        <end position="294"/>
    </location>
</feature>
<protein>
    <submittedName>
        <fullName evidence="13">C2H2-type domain-containing protein</fullName>
    </submittedName>
</protein>
<dbReference type="PANTHER" id="PTHR15065">
    <property type="entry name" value="INSULINOMA-ASSOCIATED 1"/>
    <property type="match status" value="1"/>
</dbReference>
<keyword evidence="5" id="KW-0862">Zinc</keyword>
<evidence type="ECO:0000256" key="8">
    <source>
        <dbReference type="ARBA" id="ARBA00023242"/>
    </source>
</evidence>
<keyword evidence="3" id="KW-0677">Repeat</keyword>
<evidence type="ECO:0000256" key="1">
    <source>
        <dbReference type="ARBA" id="ARBA00004123"/>
    </source>
</evidence>
<dbReference type="GO" id="GO:0030182">
    <property type="term" value="P:neuron differentiation"/>
    <property type="evidence" value="ECO:0007669"/>
    <property type="project" value="TreeGrafter"/>
</dbReference>
<keyword evidence="6" id="KW-0805">Transcription regulation</keyword>
<evidence type="ECO:0000313" key="13">
    <source>
        <dbReference type="WBParaSite" id="ACRNAN_scaffold4010.g19750.t1"/>
    </source>
</evidence>
<keyword evidence="7" id="KW-0804">Transcription</keyword>
<dbReference type="Gene3D" id="3.30.160.60">
    <property type="entry name" value="Classic Zinc Finger"/>
    <property type="match status" value="1"/>
</dbReference>
<evidence type="ECO:0000256" key="3">
    <source>
        <dbReference type="ARBA" id="ARBA00022737"/>
    </source>
</evidence>
<dbReference type="PANTHER" id="PTHR15065:SF4">
    <property type="entry name" value="LD18634P"/>
    <property type="match status" value="1"/>
</dbReference>
<reference evidence="13" key="1">
    <citation type="submission" date="2022-11" db="UniProtKB">
        <authorList>
            <consortium name="WormBaseParasite"/>
        </authorList>
    </citation>
    <scope>IDENTIFICATION</scope>
</reference>